<dbReference type="GO" id="GO:0016020">
    <property type="term" value="C:membrane"/>
    <property type="evidence" value="ECO:0007669"/>
    <property type="project" value="UniProtKB-SubCell"/>
</dbReference>
<protein>
    <recommendedName>
        <fullName evidence="1">HVA22-like protein</fullName>
    </recommendedName>
</protein>
<comment type="similarity">
    <text evidence="1">Belongs to the DP1 family.</text>
</comment>
<gene>
    <name evidence="3" type="ORF">GOP47_0019896</name>
</gene>
<comment type="subcellular location">
    <subcellularLocation>
        <location evidence="1">Membrane</location>
        <topology evidence="1">Multi-pass membrane protein</topology>
    </subcellularLocation>
</comment>
<dbReference type="EMBL" id="JABFUD020000019">
    <property type="protein sequence ID" value="KAI5065201.1"/>
    <property type="molecule type" value="Genomic_DNA"/>
</dbReference>
<evidence type="ECO:0000313" key="4">
    <source>
        <dbReference type="Proteomes" id="UP000886520"/>
    </source>
</evidence>
<feature type="region of interest" description="Disordered" evidence="2">
    <location>
        <begin position="146"/>
        <end position="182"/>
    </location>
</feature>
<dbReference type="InterPro" id="IPR004345">
    <property type="entry name" value="TB2_DP1_HVA22"/>
</dbReference>
<dbReference type="AlphaFoldDB" id="A0A9D4ZA30"/>
<evidence type="ECO:0000256" key="1">
    <source>
        <dbReference type="RuleBase" id="RU362006"/>
    </source>
</evidence>
<evidence type="ECO:0000313" key="3">
    <source>
        <dbReference type="EMBL" id="KAI5065201.1"/>
    </source>
</evidence>
<dbReference type="PANTHER" id="PTHR12300">
    <property type="entry name" value="HVA22-LIKE PROTEINS"/>
    <property type="match status" value="1"/>
</dbReference>
<accession>A0A9D4ZA30</accession>
<proteinExistence type="inferred from homology"/>
<dbReference type="OrthoDB" id="10009287at2759"/>
<dbReference type="Pfam" id="PF03134">
    <property type="entry name" value="TB2_DP1_HVA22"/>
    <property type="match status" value="1"/>
</dbReference>
<evidence type="ECO:0000256" key="2">
    <source>
        <dbReference type="SAM" id="MobiDB-lite"/>
    </source>
</evidence>
<reference evidence="3" key="1">
    <citation type="submission" date="2021-01" db="EMBL/GenBank/DDBJ databases">
        <title>Adiantum capillus-veneris genome.</title>
        <authorList>
            <person name="Fang Y."/>
            <person name="Liao Q."/>
        </authorList>
    </citation>
    <scope>NUCLEOTIDE SEQUENCE</scope>
    <source>
        <strain evidence="3">H3</strain>
        <tissue evidence="3">Leaf</tissue>
    </source>
</reference>
<sequence>MAAGPARSLGDWLEFTVGVGFPVYSTFKAIEQHEQQEQEQWLMYWGVYGCFHVVEVFSDKLLFWFPHYHLAKLAFLIWLQLPISNGARHCFMRFMRPFCLRHQNRLDSIVDGTRNEINKFVVAHQQEIQFVHNAAHKLITTVQQNIMGNGSSDQPAPDSRPRRALDSAPSDADTFTDDEHEQ</sequence>
<organism evidence="3 4">
    <name type="scientific">Adiantum capillus-veneris</name>
    <name type="common">Maidenhair fern</name>
    <dbReference type="NCBI Taxonomy" id="13818"/>
    <lineage>
        <taxon>Eukaryota</taxon>
        <taxon>Viridiplantae</taxon>
        <taxon>Streptophyta</taxon>
        <taxon>Embryophyta</taxon>
        <taxon>Tracheophyta</taxon>
        <taxon>Polypodiopsida</taxon>
        <taxon>Polypodiidae</taxon>
        <taxon>Polypodiales</taxon>
        <taxon>Pteridineae</taxon>
        <taxon>Pteridaceae</taxon>
        <taxon>Vittarioideae</taxon>
        <taxon>Adiantum</taxon>
    </lineage>
</organism>
<dbReference type="Proteomes" id="UP000886520">
    <property type="component" value="Chromosome 19"/>
</dbReference>
<comment type="caution">
    <text evidence="3">The sequence shown here is derived from an EMBL/GenBank/DDBJ whole genome shotgun (WGS) entry which is preliminary data.</text>
</comment>
<dbReference type="PANTHER" id="PTHR12300:SF176">
    <property type="entry name" value="HVA22-LIKE PROTEIN"/>
    <property type="match status" value="1"/>
</dbReference>
<name>A0A9D4ZA30_ADICA</name>
<keyword evidence="4" id="KW-1185">Reference proteome</keyword>